<dbReference type="STRING" id="1601833.SAMN05518684_108113"/>
<evidence type="ECO:0000313" key="8">
    <source>
        <dbReference type="EMBL" id="SES11799.1"/>
    </source>
</evidence>
<dbReference type="GO" id="GO:0006096">
    <property type="term" value="P:glycolytic process"/>
    <property type="evidence" value="ECO:0007669"/>
    <property type="project" value="UniProtKB-UniPathway"/>
</dbReference>
<evidence type="ECO:0000256" key="5">
    <source>
        <dbReference type="ARBA" id="ARBA00023152"/>
    </source>
</evidence>
<dbReference type="Pfam" id="PF06560">
    <property type="entry name" value="GPI"/>
    <property type="match status" value="1"/>
</dbReference>
<dbReference type="GO" id="GO:0006094">
    <property type="term" value="P:gluconeogenesis"/>
    <property type="evidence" value="ECO:0007669"/>
    <property type="project" value="UniProtKB-KW"/>
</dbReference>
<comment type="similarity">
    <text evidence="2">Belongs to the archaeal-type GPI family.</text>
</comment>
<dbReference type="EMBL" id="FOGT01000008">
    <property type="protein sequence ID" value="SES11799.1"/>
    <property type="molecule type" value="Genomic_DNA"/>
</dbReference>
<dbReference type="RefSeq" id="WP_218141988.1">
    <property type="nucleotide sequence ID" value="NZ_FOGT01000008.1"/>
</dbReference>
<dbReference type="GO" id="GO:0005737">
    <property type="term" value="C:cytoplasm"/>
    <property type="evidence" value="ECO:0007669"/>
    <property type="project" value="InterPro"/>
</dbReference>
<keyword evidence="8" id="KW-0413">Isomerase</keyword>
<dbReference type="InterPro" id="IPR011051">
    <property type="entry name" value="RmlC_Cupin_sf"/>
</dbReference>
<dbReference type="InterPro" id="IPR014710">
    <property type="entry name" value="RmlC-like_jellyroll"/>
</dbReference>
<accession>A0A1H9UR38</accession>
<comment type="catalytic activity">
    <reaction evidence="6">
        <text>alpha-D-glucose 6-phosphate = beta-D-fructose 6-phosphate</text>
        <dbReference type="Rhea" id="RHEA:11816"/>
        <dbReference type="ChEBI" id="CHEBI:57634"/>
        <dbReference type="ChEBI" id="CHEBI:58225"/>
        <dbReference type="EC" id="5.3.1.9"/>
    </reaction>
</comment>
<gene>
    <name evidence="8" type="ORF">SAMN05518684_108113</name>
</gene>
<evidence type="ECO:0000256" key="6">
    <source>
        <dbReference type="ARBA" id="ARBA00029321"/>
    </source>
</evidence>
<evidence type="ECO:0000256" key="3">
    <source>
        <dbReference type="ARBA" id="ARBA00011952"/>
    </source>
</evidence>
<feature type="domain" description="Glucose-6-phosphate isomerase prokaryote" evidence="7">
    <location>
        <begin position="51"/>
        <end position="208"/>
    </location>
</feature>
<evidence type="ECO:0000259" key="7">
    <source>
        <dbReference type="Pfam" id="PF06560"/>
    </source>
</evidence>
<dbReference type="Gene3D" id="2.60.120.10">
    <property type="entry name" value="Jelly Rolls"/>
    <property type="match status" value="1"/>
</dbReference>
<name>A0A1H9UR38_9BACI</name>
<organism evidence="8 9">
    <name type="scientific">Salipaludibacillus aurantiacus</name>
    <dbReference type="NCBI Taxonomy" id="1601833"/>
    <lineage>
        <taxon>Bacteria</taxon>
        <taxon>Bacillati</taxon>
        <taxon>Bacillota</taxon>
        <taxon>Bacilli</taxon>
        <taxon>Bacillales</taxon>
        <taxon>Bacillaceae</taxon>
    </lineage>
</organism>
<reference evidence="9" key="1">
    <citation type="submission" date="2016-10" db="EMBL/GenBank/DDBJ databases">
        <authorList>
            <person name="Varghese N."/>
            <person name="Submissions S."/>
        </authorList>
    </citation>
    <scope>NUCLEOTIDE SEQUENCE [LARGE SCALE GENOMIC DNA]</scope>
    <source>
        <strain evidence="9">S9</strain>
    </source>
</reference>
<dbReference type="InterPro" id="IPR010551">
    <property type="entry name" value="G6P_isomerase_prok"/>
</dbReference>
<evidence type="ECO:0000256" key="1">
    <source>
        <dbReference type="ARBA" id="ARBA00004926"/>
    </source>
</evidence>
<evidence type="ECO:0000256" key="2">
    <source>
        <dbReference type="ARBA" id="ARBA00006542"/>
    </source>
</evidence>
<dbReference type="UniPathway" id="UPA00109">
    <property type="reaction ID" value="UER00181"/>
</dbReference>
<dbReference type="SUPFAM" id="SSF51182">
    <property type="entry name" value="RmlC-like cupins"/>
    <property type="match status" value="1"/>
</dbReference>
<keyword evidence="9" id="KW-1185">Reference proteome</keyword>
<protein>
    <recommendedName>
        <fullName evidence="3">glucose-6-phosphate isomerase</fullName>
        <ecNumber evidence="3">5.3.1.9</ecNumber>
    </recommendedName>
</protein>
<evidence type="ECO:0000256" key="4">
    <source>
        <dbReference type="ARBA" id="ARBA00022432"/>
    </source>
</evidence>
<comment type="pathway">
    <text evidence="1">Carbohydrate degradation; glycolysis; D-glyceraldehyde 3-phosphate and glycerone phosphate from D-glucose: step 2/4.</text>
</comment>
<dbReference type="EC" id="5.3.1.9" evidence="3"/>
<dbReference type="GO" id="GO:0004347">
    <property type="term" value="F:glucose-6-phosphate isomerase activity"/>
    <property type="evidence" value="ECO:0007669"/>
    <property type="project" value="UniProtKB-EC"/>
</dbReference>
<dbReference type="Proteomes" id="UP000198571">
    <property type="component" value="Unassembled WGS sequence"/>
</dbReference>
<evidence type="ECO:0000313" key="9">
    <source>
        <dbReference type="Proteomes" id="UP000198571"/>
    </source>
</evidence>
<proteinExistence type="inferred from homology"/>
<keyword evidence="4" id="KW-0312">Gluconeogenesis</keyword>
<keyword evidence="5" id="KW-0324">Glycolysis</keyword>
<sequence length="260" mass="30054">MTRFDPKVSIMPKEENMTFTYGEGIFGPVPEHRKLDDIRKSLQDPDCDGPDTVYSIVMDVGKEKDKRELEERMLLFGVVTYAKGQLGKEPIRSQGHIHKVSSHSGWSPPEVYEIWEGEAVIYMQETAKDNPGRCYAVYASPGDVVIVPPKWAHATISANPDKPLTFGAWCDREYGFEYEDVRAHQGLAWYPVIADDGSLEWKHNDNYEYTELIQQTPRRYEEFKIDQDTPIYEQFEADPGKFQFVSKPFLKEIEWEGFKP</sequence>
<dbReference type="AlphaFoldDB" id="A0A1H9UR38"/>